<name>A0A7C4JL34_9CREN</name>
<comment type="similarity">
    <text evidence="1">Belongs to the alpha-IPM synthase/homocitrate synthase family.</text>
</comment>
<keyword evidence="2" id="KW-0808">Transferase</keyword>
<protein>
    <submittedName>
        <fullName evidence="5">2-isopropylmalate synthase</fullName>
    </submittedName>
</protein>
<dbReference type="Pfam" id="PF00682">
    <property type="entry name" value="HMGL-like"/>
    <property type="match status" value="1"/>
</dbReference>
<evidence type="ECO:0000256" key="2">
    <source>
        <dbReference type="ARBA" id="ARBA00022679"/>
    </source>
</evidence>
<dbReference type="EMBL" id="DTCK01000034">
    <property type="protein sequence ID" value="HGQ36080.1"/>
    <property type="molecule type" value="Genomic_DNA"/>
</dbReference>
<reference evidence="5" key="1">
    <citation type="journal article" date="2020" name="mSystems">
        <title>Genome- and Community-Level Interaction Insights into Carbon Utilization and Element Cycling Functions of Hydrothermarchaeota in Hydrothermal Sediment.</title>
        <authorList>
            <person name="Zhou Z."/>
            <person name="Liu Y."/>
            <person name="Xu W."/>
            <person name="Pan J."/>
            <person name="Luo Z.H."/>
            <person name="Li M."/>
        </authorList>
    </citation>
    <scope>NUCLEOTIDE SEQUENCE [LARGE SCALE GENOMIC DNA]</scope>
    <source>
        <strain evidence="5">SpSt-637</strain>
        <strain evidence="4">SpSt-667</strain>
    </source>
</reference>
<evidence type="ECO:0000256" key="1">
    <source>
        <dbReference type="ARBA" id="ARBA00006154"/>
    </source>
</evidence>
<comment type="caution">
    <text evidence="5">The sequence shown here is derived from an EMBL/GenBank/DDBJ whole genome shotgun (WGS) entry which is preliminary data.</text>
</comment>
<feature type="domain" description="Pyruvate carboxyltransferase" evidence="3">
    <location>
        <begin position="37"/>
        <end position="302"/>
    </location>
</feature>
<dbReference type="SUPFAM" id="SSF51569">
    <property type="entry name" value="Aldolase"/>
    <property type="match status" value="1"/>
</dbReference>
<dbReference type="EMBL" id="DTBD01000064">
    <property type="protein sequence ID" value="HGQ64961.1"/>
    <property type="molecule type" value="Genomic_DNA"/>
</dbReference>
<organism evidence="5">
    <name type="scientific">Ignisphaera aggregans</name>
    <dbReference type="NCBI Taxonomy" id="334771"/>
    <lineage>
        <taxon>Archaea</taxon>
        <taxon>Thermoproteota</taxon>
        <taxon>Thermoprotei</taxon>
        <taxon>Desulfurococcales</taxon>
        <taxon>Desulfurococcaceae</taxon>
        <taxon>Ignisphaera</taxon>
    </lineage>
</organism>
<dbReference type="GO" id="GO:0016740">
    <property type="term" value="F:transferase activity"/>
    <property type="evidence" value="ECO:0007669"/>
    <property type="project" value="UniProtKB-KW"/>
</dbReference>
<evidence type="ECO:0000259" key="3">
    <source>
        <dbReference type="PROSITE" id="PS50991"/>
    </source>
</evidence>
<evidence type="ECO:0000313" key="5">
    <source>
        <dbReference type="EMBL" id="HGQ64961.1"/>
    </source>
</evidence>
<dbReference type="PANTHER" id="PTHR42880">
    <property type="entry name" value="HOMOCITRATE SYNTHASE"/>
    <property type="match status" value="1"/>
</dbReference>
<dbReference type="PANTHER" id="PTHR42880:SF1">
    <property type="entry name" value="ISOPROPYLMALATE_HOMOCITRATE_CITRAMALATE SYNTHASE FAMILY PROTEIN"/>
    <property type="match status" value="1"/>
</dbReference>
<sequence length="430" mass="49058">MGKDNDGEFFRDIYPYYDVPRIGRVDNGEIVENLSKIYLTDTTLRDGQQGWRVFTIEECEKIYELLADIGKAIRSTEAFVYTDKDREVVKRLTSYGYEFPKVIGWIRATHSDLQLVIDSHLDETVLLASISDYHIKYKFNAPRDLVLGKYLEVIEKALKNGITPRVSLEDITRADVERVAVPFVMKLIELSDKYKVPVKIKLPDTLGVGLPFYEVPLPRSIPRIVEAFRRLGISQENIEFHAHNDLGLVVANQLAAWLYGAAAANCTLFGIGERAGNCPLEVMAVHYAGIKGSNDVNLKSLSRIPELLEKMGYKTVEHYPIIGRNAFRTKAGIHVDGLMKNPEVYLPFDPIKVLRRPYSVAITPYSGRSAVVLWIKNYLGYDGISKEDPRVITVYNEIVDYFNKTNRVEPLTDEEMTNFVKKYFPELFKK</sequence>
<dbReference type="Gene3D" id="3.20.20.70">
    <property type="entry name" value="Aldolase class I"/>
    <property type="match status" value="1"/>
</dbReference>
<dbReference type="Gene3D" id="1.10.238.260">
    <property type="match status" value="1"/>
</dbReference>
<dbReference type="InterPro" id="IPR054691">
    <property type="entry name" value="LeuA/HCS_post-cat"/>
</dbReference>
<gene>
    <name evidence="5" type="ORF">ENU08_06935</name>
    <name evidence="4" type="ORF">ENU41_05315</name>
</gene>
<proteinExistence type="inferred from homology"/>
<dbReference type="InterPro" id="IPR013785">
    <property type="entry name" value="Aldolase_TIM"/>
</dbReference>
<dbReference type="AlphaFoldDB" id="A0A7C4JL34"/>
<evidence type="ECO:0000313" key="4">
    <source>
        <dbReference type="EMBL" id="HGQ36080.1"/>
    </source>
</evidence>
<dbReference type="PROSITE" id="PS50991">
    <property type="entry name" value="PYR_CT"/>
    <property type="match status" value="1"/>
</dbReference>
<accession>A0A7C4JL34</accession>
<dbReference type="Pfam" id="PF22617">
    <property type="entry name" value="HCS_D2"/>
    <property type="match status" value="1"/>
</dbReference>
<dbReference type="InterPro" id="IPR000891">
    <property type="entry name" value="PYR_CT"/>
</dbReference>